<keyword evidence="1" id="KW-0732">Signal</keyword>
<dbReference type="EMBL" id="BAAAQX010000016">
    <property type="protein sequence ID" value="GAA2210379.1"/>
    <property type="molecule type" value="Genomic_DNA"/>
</dbReference>
<gene>
    <name evidence="2" type="ORF">GCM10009850_058380</name>
</gene>
<sequence>MRRFPSRLAMLLLAAAVLPLALPAPAARARVQPPLDVDAATSLTIPLCSSGVNVLAIPVEVLGPQTLGDCAKGVLS</sequence>
<proteinExistence type="predicted"/>
<keyword evidence="3" id="KW-1185">Reference proteome</keyword>
<feature type="signal peptide" evidence="1">
    <location>
        <begin position="1"/>
        <end position="26"/>
    </location>
</feature>
<name>A0ABN3CM76_9ACTN</name>
<dbReference type="Proteomes" id="UP001499843">
    <property type="component" value="Unassembled WGS sequence"/>
</dbReference>
<protein>
    <recommendedName>
        <fullName evidence="4">Secreted protein</fullName>
    </recommendedName>
</protein>
<feature type="chain" id="PRO_5045277192" description="Secreted protein" evidence="1">
    <location>
        <begin position="27"/>
        <end position="76"/>
    </location>
</feature>
<reference evidence="3" key="1">
    <citation type="journal article" date="2019" name="Int. J. Syst. Evol. Microbiol.">
        <title>The Global Catalogue of Microorganisms (GCM) 10K type strain sequencing project: providing services to taxonomists for standard genome sequencing and annotation.</title>
        <authorList>
            <consortium name="The Broad Institute Genomics Platform"/>
            <consortium name="The Broad Institute Genome Sequencing Center for Infectious Disease"/>
            <person name="Wu L."/>
            <person name="Ma J."/>
        </authorList>
    </citation>
    <scope>NUCLEOTIDE SEQUENCE [LARGE SCALE GENOMIC DNA]</scope>
    <source>
        <strain evidence="3">JCM 16114</strain>
    </source>
</reference>
<evidence type="ECO:0000256" key="1">
    <source>
        <dbReference type="SAM" id="SignalP"/>
    </source>
</evidence>
<evidence type="ECO:0008006" key="4">
    <source>
        <dbReference type="Google" id="ProtNLM"/>
    </source>
</evidence>
<comment type="caution">
    <text evidence="2">The sequence shown here is derived from an EMBL/GenBank/DDBJ whole genome shotgun (WGS) entry which is preliminary data.</text>
</comment>
<accession>A0ABN3CM76</accession>
<evidence type="ECO:0000313" key="2">
    <source>
        <dbReference type="EMBL" id="GAA2210379.1"/>
    </source>
</evidence>
<evidence type="ECO:0000313" key="3">
    <source>
        <dbReference type="Proteomes" id="UP001499843"/>
    </source>
</evidence>
<organism evidence="2 3">
    <name type="scientific">Nonomuraea monospora</name>
    <dbReference type="NCBI Taxonomy" id="568818"/>
    <lineage>
        <taxon>Bacteria</taxon>
        <taxon>Bacillati</taxon>
        <taxon>Actinomycetota</taxon>
        <taxon>Actinomycetes</taxon>
        <taxon>Streptosporangiales</taxon>
        <taxon>Streptosporangiaceae</taxon>
        <taxon>Nonomuraea</taxon>
    </lineage>
</organism>